<keyword evidence="1 4" id="KW-0349">Heme</keyword>
<dbReference type="PROSITE" id="PS51007">
    <property type="entry name" value="CYTC"/>
    <property type="match status" value="1"/>
</dbReference>
<evidence type="ECO:0000259" key="5">
    <source>
        <dbReference type="PROSITE" id="PS51007"/>
    </source>
</evidence>
<dbReference type="Pfam" id="PF21419">
    <property type="entry name" value="RoxA-like_Cyt-c"/>
    <property type="match status" value="1"/>
</dbReference>
<evidence type="ECO:0000313" key="6">
    <source>
        <dbReference type="EMBL" id="MBB3166881.1"/>
    </source>
</evidence>
<dbReference type="GO" id="GO:0009055">
    <property type="term" value="F:electron transfer activity"/>
    <property type="evidence" value="ECO:0007669"/>
    <property type="project" value="InterPro"/>
</dbReference>
<evidence type="ECO:0000256" key="1">
    <source>
        <dbReference type="ARBA" id="ARBA00022617"/>
    </source>
</evidence>
<dbReference type="GO" id="GO:0004130">
    <property type="term" value="F:cytochrome-c peroxidase activity"/>
    <property type="evidence" value="ECO:0007669"/>
    <property type="project" value="TreeGrafter"/>
</dbReference>
<organism evidence="6 7">
    <name type="scientific">Simiduia aestuariiviva</name>
    <dbReference type="NCBI Taxonomy" id="1510459"/>
    <lineage>
        <taxon>Bacteria</taxon>
        <taxon>Pseudomonadati</taxon>
        <taxon>Pseudomonadota</taxon>
        <taxon>Gammaproteobacteria</taxon>
        <taxon>Cellvibrionales</taxon>
        <taxon>Cellvibrionaceae</taxon>
        <taxon>Simiduia</taxon>
    </lineage>
</organism>
<dbReference type="Proteomes" id="UP000559987">
    <property type="component" value="Unassembled WGS sequence"/>
</dbReference>
<comment type="caution">
    <text evidence="6">The sequence shown here is derived from an EMBL/GenBank/DDBJ whole genome shotgun (WGS) entry which is preliminary data.</text>
</comment>
<dbReference type="InterPro" id="IPR036909">
    <property type="entry name" value="Cyt_c-like_dom_sf"/>
</dbReference>
<dbReference type="PANTHER" id="PTHR30600">
    <property type="entry name" value="CYTOCHROME C PEROXIDASE-RELATED"/>
    <property type="match status" value="1"/>
</dbReference>
<name>A0A839UJD6_9GAMM</name>
<keyword evidence="2 4" id="KW-0479">Metal-binding</keyword>
<keyword evidence="7" id="KW-1185">Reference proteome</keyword>
<dbReference type="InterPro" id="IPR009056">
    <property type="entry name" value="Cyt_c-like_dom"/>
</dbReference>
<evidence type="ECO:0000256" key="4">
    <source>
        <dbReference type="PROSITE-ProRule" id="PRU00433"/>
    </source>
</evidence>
<keyword evidence="3 4" id="KW-0408">Iron</keyword>
<evidence type="ECO:0000256" key="2">
    <source>
        <dbReference type="ARBA" id="ARBA00022723"/>
    </source>
</evidence>
<protein>
    <recommendedName>
        <fullName evidence="5">Cytochrome c domain-containing protein</fullName>
    </recommendedName>
</protein>
<dbReference type="InterPro" id="IPR047758">
    <property type="entry name" value="CytoC_perox"/>
</dbReference>
<dbReference type="Gene3D" id="1.10.760.10">
    <property type="entry name" value="Cytochrome c-like domain"/>
    <property type="match status" value="1"/>
</dbReference>
<accession>A0A839UJD6</accession>
<dbReference type="EMBL" id="JACHXZ010000001">
    <property type="protein sequence ID" value="MBB3166881.1"/>
    <property type="molecule type" value="Genomic_DNA"/>
</dbReference>
<dbReference type="NCBIfam" id="NF040606">
    <property type="entry name" value="CytoC_perox"/>
    <property type="match status" value="1"/>
</dbReference>
<evidence type="ECO:0000313" key="7">
    <source>
        <dbReference type="Proteomes" id="UP000559987"/>
    </source>
</evidence>
<dbReference type="InterPro" id="IPR051395">
    <property type="entry name" value="Cytochrome_c_Peroxidase/MauG"/>
</dbReference>
<dbReference type="AlphaFoldDB" id="A0A839UJD6"/>
<dbReference type="SUPFAM" id="SSF46626">
    <property type="entry name" value="Cytochrome c"/>
    <property type="match status" value="2"/>
</dbReference>
<evidence type="ECO:0000256" key="3">
    <source>
        <dbReference type="ARBA" id="ARBA00023004"/>
    </source>
</evidence>
<dbReference type="PANTHER" id="PTHR30600:SF9">
    <property type="entry name" value="BLR7738 PROTEIN"/>
    <property type="match status" value="1"/>
</dbReference>
<sequence length="548" mass="59228">MTTPSWGSLGLCAAVATAGLTACDQTPTSQHHSTPSGLVLLDQNWDDATRNKAWFTSFGSRVMPQSWFLALEQPNARTAFNNPAYLESFGFAVPGASATNPDNLPIGLTVSKPRDGHAWLGLGCSGCHSGQVFYGDQRIHIDGGAALLDFQAFEQAAIDALTSTLEDAEKFARFSDKIQPSKPDALRAAMREWVASLTERQHTNRTDSHYGYGRLDAFGQIFNAVAVEFLGIPDNRREPNAPVSYPVLWDASHLDLVQWNASAPNAGPGPLIQNATTALAVFGHLNIHDNDFGLGYKSTVEIDNLGAIQDQWYQLTSPQWPEAILGSLDQQLIAQGADIYQRECVQCHELSNRNDPKRILKSTPVDVASIGTDPTMAHNFTGAHAKSGAFAGKKILFAAGPVIGETAPTIQLVAHAAVGALLDHPLAATWQAALSMHQVDKAPLSTDPHYYKARPLSGIWSSAPYLHNGSVPTLDAMLTQPAQRPTEFFVGKVEFDPTAVGLSNNLLDESQAHRFETRLLGNSNAGHTYGVQLSTDAKRALIEYLKTL</sequence>
<reference evidence="6 7" key="1">
    <citation type="submission" date="2020-08" db="EMBL/GenBank/DDBJ databases">
        <title>Genomic Encyclopedia of Type Strains, Phase III (KMG-III): the genomes of soil and plant-associated and newly described type strains.</title>
        <authorList>
            <person name="Whitman W."/>
        </authorList>
    </citation>
    <scope>NUCLEOTIDE SEQUENCE [LARGE SCALE GENOMIC DNA]</scope>
    <source>
        <strain evidence="6 7">CECT 8571</strain>
    </source>
</reference>
<dbReference type="GO" id="GO:0046872">
    <property type="term" value="F:metal ion binding"/>
    <property type="evidence" value="ECO:0007669"/>
    <property type="project" value="UniProtKB-KW"/>
</dbReference>
<dbReference type="GO" id="GO:0020037">
    <property type="term" value="F:heme binding"/>
    <property type="evidence" value="ECO:0007669"/>
    <property type="project" value="InterPro"/>
</dbReference>
<proteinExistence type="predicted"/>
<dbReference type="RefSeq" id="WP_183907227.1">
    <property type="nucleotide sequence ID" value="NZ_JACHXZ010000001.1"/>
</dbReference>
<feature type="domain" description="Cytochrome c" evidence="5">
    <location>
        <begin position="331"/>
        <end position="548"/>
    </location>
</feature>
<gene>
    <name evidence="6" type="ORF">FHS30_000057</name>
</gene>